<dbReference type="InterPro" id="IPR011989">
    <property type="entry name" value="ARM-like"/>
</dbReference>
<dbReference type="PANTHER" id="PTHR45857:SF9">
    <property type="entry name" value="MULTIPLE WING HAIRS, ISOFORM C"/>
    <property type="match status" value="1"/>
</dbReference>
<dbReference type="SMART" id="SM01139">
    <property type="entry name" value="Drf_FH3"/>
    <property type="match status" value="1"/>
</dbReference>
<dbReference type="GO" id="GO:0030866">
    <property type="term" value="P:cortical actin cytoskeleton organization"/>
    <property type="evidence" value="ECO:0007669"/>
    <property type="project" value="TreeGrafter"/>
</dbReference>
<dbReference type="InterPro" id="IPR016024">
    <property type="entry name" value="ARM-type_fold"/>
</dbReference>
<dbReference type="SMART" id="SM00498">
    <property type="entry name" value="FH2"/>
    <property type="match status" value="1"/>
</dbReference>
<dbReference type="PROSITE" id="PS51232">
    <property type="entry name" value="GBD_FH3"/>
    <property type="match status" value="1"/>
</dbReference>
<evidence type="ECO:0000256" key="2">
    <source>
        <dbReference type="SAM" id="Coils"/>
    </source>
</evidence>
<dbReference type="OrthoDB" id="1104827at2759"/>
<dbReference type="InterPro" id="IPR010473">
    <property type="entry name" value="GTPase-bd"/>
</dbReference>
<evidence type="ECO:0000259" key="4">
    <source>
        <dbReference type="PROSITE" id="PS51444"/>
    </source>
</evidence>
<name>A0A9J6BRH4_POLVA</name>
<dbReference type="InterPro" id="IPR014768">
    <property type="entry name" value="GBD/FH3_dom"/>
</dbReference>
<dbReference type="GO" id="GO:0016477">
    <property type="term" value="P:cell migration"/>
    <property type="evidence" value="ECO:0007669"/>
    <property type="project" value="TreeGrafter"/>
</dbReference>
<evidence type="ECO:0000313" key="6">
    <source>
        <dbReference type="Proteomes" id="UP001107558"/>
    </source>
</evidence>
<sequence length="786" mass="90456">MSLKSSCSSLRNETQMPDNEDVLHRSFNQLLGSLDLPVDKIKEMNSYDNRKKWDILCSRSLMKVHQSPSAYLEKLRSHIRQKVSPSKETLRGLEVSLRTYSLEWLHEFLSEQNSLDIIANIIDPNNGTKLNLSSENFQIALQCVRVLLNDSSRGFSMTINHPLLFEALVANLRIASMKNRTLILQLLALACQKSENGQQRVLKALKANSAQRQLMNFLTPKCTHQMLIVAALNLIRMLLKSTTDMNYRIYLHYDFHRIGLDNRIDRLLLNESNLIPEVIDEINAYKSMIIDVNQLIRNRESNEILKEKLRKAEEKIWEMEKKLIDYEEKSQEVEHKKKRKDGLAEMSEECKVDKIPEVDSKAEISQKSTTVKIAPLMKGDVKEMCEKIEGKFFIPTPPPPPPVISKSLLPIPIRNQKSNKKSKVLPSLHWSPLRPNQIRGTIFDDMKNPNLCSIINFTHFENKFSLNDRPPSSTSQNNCIRKSKYVTLLDSNRLRNISIMLRKLNFDADSVIRFINDYDFNQLNRSSGFRLLTNLAPKDDEISVYRQYVAERKDTVVLSDEDKFLLKLSLVERLQMKLNVMEFMASFSDRMNSVTSQVSAISSASLSLESSQKFKSIVEIILTFGNYMNGNKSTGYAYGFHLCGTLEKLTEIRSNDKQKTLLEYIISDVIAQHFPQLLSFDSELSCIEVAARVSMKNVASEVENIENDWREMNDECDLSSSTQLKAFRDSSKNECNKLKNELEMAQNNYKKCIEYFGENSQTNSNEFFSTVEKFIVNFKAIADKVK</sequence>
<feature type="domain" description="GBD/FH3" evidence="3">
    <location>
        <begin position="15"/>
        <end position="389"/>
    </location>
</feature>
<protein>
    <submittedName>
        <fullName evidence="5">Uncharacterized protein</fullName>
    </submittedName>
</protein>
<dbReference type="GO" id="GO:0031267">
    <property type="term" value="F:small GTPase binding"/>
    <property type="evidence" value="ECO:0007669"/>
    <property type="project" value="InterPro"/>
</dbReference>
<organism evidence="5 6">
    <name type="scientific">Polypedilum vanderplanki</name>
    <name type="common">Sleeping chironomid midge</name>
    <dbReference type="NCBI Taxonomy" id="319348"/>
    <lineage>
        <taxon>Eukaryota</taxon>
        <taxon>Metazoa</taxon>
        <taxon>Ecdysozoa</taxon>
        <taxon>Arthropoda</taxon>
        <taxon>Hexapoda</taxon>
        <taxon>Insecta</taxon>
        <taxon>Pterygota</taxon>
        <taxon>Neoptera</taxon>
        <taxon>Endopterygota</taxon>
        <taxon>Diptera</taxon>
        <taxon>Nematocera</taxon>
        <taxon>Chironomoidea</taxon>
        <taxon>Chironomidae</taxon>
        <taxon>Chironominae</taxon>
        <taxon>Polypedilum</taxon>
        <taxon>Polypedilum</taxon>
    </lineage>
</organism>
<dbReference type="PROSITE" id="PS51444">
    <property type="entry name" value="FH2"/>
    <property type="match status" value="1"/>
</dbReference>
<dbReference type="GO" id="GO:0005829">
    <property type="term" value="C:cytosol"/>
    <property type="evidence" value="ECO:0007669"/>
    <property type="project" value="TreeGrafter"/>
</dbReference>
<dbReference type="SUPFAM" id="SSF101447">
    <property type="entry name" value="Formin homology 2 domain (FH2 domain)"/>
    <property type="match status" value="1"/>
</dbReference>
<gene>
    <name evidence="5" type="ORF">PVAND_002479</name>
</gene>
<dbReference type="Gene3D" id="1.20.58.2220">
    <property type="entry name" value="Formin, FH2 domain"/>
    <property type="match status" value="1"/>
</dbReference>
<evidence type="ECO:0000256" key="1">
    <source>
        <dbReference type="ARBA" id="ARBA00023449"/>
    </source>
</evidence>
<dbReference type="Proteomes" id="UP001107558">
    <property type="component" value="Chromosome 3"/>
</dbReference>
<dbReference type="GO" id="GO:0051015">
    <property type="term" value="F:actin filament binding"/>
    <property type="evidence" value="ECO:0007669"/>
    <property type="project" value="TreeGrafter"/>
</dbReference>
<dbReference type="GO" id="GO:0008360">
    <property type="term" value="P:regulation of cell shape"/>
    <property type="evidence" value="ECO:0007669"/>
    <property type="project" value="TreeGrafter"/>
</dbReference>
<dbReference type="EMBL" id="JADBJN010000003">
    <property type="protein sequence ID" value="KAG5672346.1"/>
    <property type="molecule type" value="Genomic_DNA"/>
</dbReference>
<dbReference type="InterPro" id="IPR010472">
    <property type="entry name" value="FH3_dom"/>
</dbReference>
<dbReference type="SMART" id="SM01140">
    <property type="entry name" value="Drf_GBD"/>
    <property type="match status" value="1"/>
</dbReference>
<dbReference type="Pfam" id="PF06371">
    <property type="entry name" value="Drf_GBD"/>
    <property type="match status" value="1"/>
</dbReference>
<evidence type="ECO:0000313" key="5">
    <source>
        <dbReference type="EMBL" id="KAG5672346.1"/>
    </source>
</evidence>
<keyword evidence="2" id="KW-0175">Coiled coil</keyword>
<keyword evidence="6" id="KW-1185">Reference proteome</keyword>
<proteinExistence type="inferred from homology"/>
<dbReference type="Pfam" id="PF02181">
    <property type="entry name" value="FH2"/>
    <property type="match status" value="1"/>
</dbReference>
<dbReference type="InterPro" id="IPR015425">
    <property type="entry name" value="FH2_Formin"/>
</dbReference>
<dbReference type="InterPro" id="IPR043592">
    <property type="entry name" value="FMNL_animal"/>
</dbReference>
<dbReference type="InterPro" id="IPR042201">
    <property type="entry name" value="FH2_Formin_sf"/>
</dbReference>
<dbReference type="SUPFAM" id="SSF48371">
    <property type="entry name" value="ARM repeat"/>
    <property type="match status" value="1"/>
</dbReference>
<accession>A0A9J6BRH4</accession>
<feature type="coiled-coil region" evidence="2">
    <location>
        <begin position="295"/>
        <end position="336"/>
    </location>
</feature>
<reference evidence="5" key="1">
    <citation type="submission" date="2021-03" db="EMBL/GenBank/DDBJ databases">
        <title>Chromosome level genome of the anhydrobiotic midge Polypedilum vanderplanki.</title>
        <authorList>
            <person name="Yoshida Y."/>
            <person name="Kikawada T."/>
            <person name="Gusev O."/>
        </authorList>
    </citation>
    <scope>NUCLEOTIDE SEQUENCE</scope>
    <source>
        <strain evidence="5">NIAS01</strain>
        <tissue evidence="5">Whole body or cell culture</tissue>
    </source>
</reference>
<dbReference type="PANTHER" id="PTHR45857">
    <property type="entry name" value="FORMIN-LIKE PROTEIN"/>
    <property type="match status" value="1"/>
</dbReference>
<comment type="caution">
    <text evidence="5">The sequence shown here is derived from an EMBL/GenBank/DDBJ whole genome shotgun (WGS) entry which is preliminary data.</text>
</comment>
<dbReference type="Gene3D" id="1.25.10.10">
    <property type="entry name" value="Leucine-rich Repeat Variant"/>
    <property type="match status" value="1"/>
</dbReference>
<comment type="similarity">
    <text evidence="1">Belongs to the formin homology family.</text>
</comment>
<evidence type="ECO:0000259" key="3">
    <source>
        <dbReference type="PROSITE" id="PS51232"/>
    </source>
</evidence>
<dbReference type="Pfam" id="PF06367">
    <property type="entry name" value="Drf_FH3"/>
    <property type="match status" value="1"/>
</dbReference>
<feature type="domain" description="FH2" evidence="4">
    <location>
        <begin position="415"/>
        <end position="786"/>
    </location>
</feature>
<dbReference type="AlphaFoldDB" id="A0A9J6BRH4"/>
<feature type="coiled-coil region" evidence="2">
    <location>
        <begin position="695"/>
        <end position="755"/>
    </location>
</feature>